<reference evidence="4" key="2">
    <citation type="submission" date="2023-04" db="EMBL/GenBank/DDBJ databases">
        <title>Paracnuella aquatica gen. nov., sp. nov., a member of the family Chitinophagaceae isolated from a hot spring.</title>
        <authorList>
            <person name="Wang C."/>
        </authorList>
    </citation>
    <scope>NUCLEOTIDE SEQUENCE</scope>
    <source>
        <strain evidence="4">LB-8</strain>
    </source>
</reference>
<keyword evidence="3" id="KW-0175">Coiled coil</keyword>
<dbReference type="InterPro" id="IPR015915">
    <property type="entry name" value="Kelch-typ_b-propeller"/>
</dbReference>
<evidence type="ECO:0008006" key="6">
    <source>
        <dbReference type="Google" id="ProtNLM"/>
    </source>
</evidence>
<reference evidence="4" key="1">
    <citation type="submission" date="2022-09" db="EMBL/GenBank/DDBJ databases">
        <authorList>
            <person name="Yuan C."/>
            <person name="Ke Z."/>
        </authorList>
    </citation>
    <scope>NUCLEOTIDE SEQUENCE</scope>
    <source>
        <strain evidence="4">LB-8</strain>
    </source>
</reference>
<feature type="coiled-coil region" evidence="3">
    <location>
        <begin position="273"/>
        <end position="305"/>
    </location>
</feature>
<evidence type="ECO:0000256" key="3">
    <source>
        <dbReference type="SAM" id="Coils"/>
    </source>
</evidence>
<keyword evidence="1" id="KW-0880">Kelch repeat</keyword>
<gene>
    <name evidence="4" type="ORF">OCK74_15155</name>
</gene>
<evidence type="ECO:0000313" key="4">
    <source>
        <dbReference type="EMBL" id="MCU7550458.1"/>
    </source>
</evidence>
<dbReference type="Pfam" id="PF24996">
    <property type="entry name" value="NANM"/>
    <property type="match status" value="1"/>
</dbReference>
<accession>A0A9X2XZS0</accession>
<dbReference type="EMBL" id="JAOTIF010000012">
    <property type="protein sequence ID" value="MCU7550458.1"/>
    <property type="molecule type" value="Genomic_DNA"/>
</dbReference>
<sequence>MLAQINTGIQIDWRIAATLPASPDNDQPLGQAGTLAGIHNNVMIIAGGANFPDKAPWNGGKKRYYKDVFVYEMDTRDVTRKLDKVFQLSLNTAYGASCSSSRGIVYAGGENESGISDQVILLRWDPVGKKNLINDLPSLPFPVTNAAATCHGNRVFVAGGETADGGVSSKFLSLDLANVSSGWKQLADLPKPISHAVMVVQSNGDQDAIYILGGRKRNASGISDLYASVYAFDFLKNQWQEKRSLPYPLSAGTGVAAGSHSILLFGGDKGETFQKAERLIAAISKEKDEKKREELNREKINVQLAHPGFSKEVLQYNTITNKWSIGGCIPFDVPVTTTACKWGKYVIIPSGEIKAGVRTPLVLAGKIISK</sequence>
<dbReference type="PANTHER" id="PTHR45632:SF3">
    <property type="entry name" value="KELCH-LIKE PROTEIN 32"/>
    <property type="match status" value="1"/>
</dbReference>
<dbReference type="Proteomes" id="UP001155483">
    <property type="component" value="Unassembled WGS sequence"/>
</dbReference>
<evidence type="ECO:0000256" key="1">
    <source>
        <dbReference type="ARBA" id="ARBA00022441"/>
    </source>
</evidence>
<keyword evidence="5" id="KW-1185">Reference proteome</keyword>
<dbReference type="RefSeq" id="WP_279297898.1">
    <property type="nucleotide sequence ID" value="NZ_JAOTIF010000012.1"/>
</dbReference>
<dbReference type="Gene3D" id="2.120.10.80">
    <property type="entry name" value="Kelch-type beta propeller"/>
    <property type="match status" value="1"/>
</dbReference>
<keyword evidence="2" id="KW-0677">Repeat</keyword>
<proteinExistence type="predicted"/>
<protein>
    <recommendedName>
        <fullName evidence="6">Galactose oxidase</fullName>
    </recommendedName>
</protein>
<dbReference type="InterPro" id="IPR056734">
    <property type="entry name" value="NANM"/>
</dbReference>
<evidence type="ECO:0000256" key="2">
    <source>
        <dbReference type="ARBA" id="ARBA00022737"/>
    </source>
</evidence>
<comment type="caution">
    <text evidence="4">The sequence shown here is derived from an EMBL/GenBank/DDBJ whole genome shotgun (WGS) entry which is preliminary data.</text>
</comment>
<dbReference type="PANTHER" id="PTHR45632">
    <property type="entry name" value="LD33804P"/>
    <property type="match status" value="1"/>
</dbReference>
<organism evidence="4 5">
    <name type="scientific">Paraflavisolibacter caeni</name>
    <dbReference type="NCBI Taxonomy" id="2982496"/>
    <lineage>
        <taxon>Bacteria</taxon>
        <taxon>Pseudomonadati</taxon>
        <taxon>Bacteroidota</taxon>
        <taxon>Chitinophagia</taxon>
        <taxon>Chitinophagales</taxon>
        <taxon>Chitinophagaceae</taxon>
        <taxon>Paraflavisolibacter</taxon>
    </lineage>
</organism>
<dbReference type="SUPFAM" id="SSF50965">
    <property type="entry name" value="Galactose oxidase, central domain"/>
    <property type="match status" value="1"/>
</dbReference>
<name>A0A9X2XZS0_9BACT</name>
<dbReference type="InterPro" id="IPR011043">
    <property type="entry name" value="Gal_Oxase/kelch_b-propeller"/>
</dbReference>
<evidence type="ECO:0000313" key="5">
    <source>
        <dbReference type="Proteomes" id="UP001155483"/>
    </source>
</evidence>
<dbReference type="AlphaFoldDB" id="A0A9X2XZS0"/>